<evidence type="ECO:0000259" key="2">
    <source>
        <dbReference type="Pfam" id="PF00107"/>
    </source>
</evidence>
<dbReference type="PANTHER" id="PTHR43189:SF1">
    <property type="entry name" value="ZINC-TYPE ALCOHOL DEHYDROGENASE-LIKE PROTEIN C1198.01"/>
    <property type="match status" value="1"/>
</dbReference>
<name>A0A009IQG5_ACIB9</name>
<dbReference type="InterPro" id="IPR011032">
    <property type="entry name" value="GroES-like_sf"/>
</dbReference>
<proteinExistence type="predicted"/>
<dbReference type="Gene3D" id="3.40.50.720">
    <property type="entry name" value="NAD(P)-binding Rossmann-like Domain"/>
    <property type="match status" value="2"/>
</dbReference>
<gene>
    <name evidence="4" type="ORF">J512_1717</name>
</gene>
<evidence type="ECO:0000256" key="1">
    <source>
        <dbReference type="ARBA" id="ARBA00023002"/>
    </source>
</evidence>
<dbReference type="SUPFAM" id="SSF50129">
    <property type="entry name" value="GroES-like"/>
    <property type="match status" value="1"/>
</dbReference>
<keyword evidence="1" id="KW-0560">Oxidoreductase</keyword>
<dbReference type="Gene3D" id="3.90.180.10">
    <property type="entry name" value="Medium-chain alcohol dehydrogenases, catalytic domain"/>
    <property type="match status" value="2"/>
</dbReference>
<dbReference type="PATRIC" id="fig|1310613.3.peg.1644"/>
<dbReference type="InterPro" id="IPR036291">
    <property type="entry name" value="NAD(P)-bd_dom_sf"/>
</dbReference>
<dbReference type="SUPFAM" id="SSF51735">
    <property type="entry name" value="NAD(P)-binding Rossmann-fold domains"/>
    <property type="match status" value="1"/>
</dbReference>
<evidence type="ECO:0000313" key="4">
    <source>
        <dbReference type="EMBL" id="EXB06028.1"/>
    </source>
</evidence>
<dbReference type="InterPro" id="IPR013149">
    <property type="entry name" value="ADH-like_C"/>
</dbReference>
<sequence length="391" mass="42210">MKSVLCHQATLQVVDQPNLTPAKGQVLLEVVRCGICGSDLHMQHHCDHMHDLAARVGFNGLAKSTDPFVLGHEFCGKVLDYGPKTRHKFKADTLVCAMPLLNVDQHGYLSTGLSPNASGGYAEQVLAQSSLMFEVPNGLDADSAAMTEPMAVALHAVRRSRVKTSEPAIVIGCGPVGLGVILMLKAAGVKTVVASDFSPNRRKLAEQCGADIVVDPKETSPFANWKEFGLLGNVSDAINMGMGLFDKLQATRLPWWHGWRMIDKLGALPKRPVIFECVGVPGVLQQIIEGAPLFSRIVGVGVCMQSDKIEPALAINKELEIQFVLGYTPLEFRDALHMIAEGKVNCSPLITGVVGLEGVTNAFEALRDPEQHAKILIDPKRSGSDIQLMSH</sequence>
<accession>A0A009IQG5</accession>
<dbReference type="CDD" id="cd08262">
    <property type="entry name" value="Zn_ADH8"/>
    <property type="match status" value="1"/>
</dbReference>
<comment type="caution">
    <text evidence="4">The sequence shown here is derived from an EMBL/GenBank/DDBJ whole genome shotgun (WGS) entry which is preliminary data.</text>
</comment>
<evidence type="ECO:0000313" key="5">
    <source>
        <dbReference type="Proteomes" id="UP000020595"/>
    </source>
</evidence>
<dbReference type="InterPro" id="IPR013154">
    <property type="entry name" value="ADH-like_N"/>
</dbReference>
<dbReference type="Proteomes" id="UP000020595">
    <property type="component" value="Unassembled WGS sequence"/>
</dbReference>
<dbReference type="AlphaFoldDB" id="A0A009IQG5"/>
<dbReference type="GO" id="GO:0016491">
    <property type="term" value="F:oxidoreductase activity"/>
    <property type="evidence" value="ECO:0007669"/>
    <property type="project" value="UniProtKB-KW"/>
</dbReference>
<dbReference type="EMBL" id="JEWH01000017">
    <property type="protein sequence ID" value="EXB06028.1"/>
    <property type="molecule type" value="Genomic_DNA"/>
</dbReference>
<feature type="domain" description="Alcohol dehydrogenase-like C-terminal" evidence="2">
    <location>
        <begin position="175"/>
        <end position="226"/>
    </location>
</feature>
<evidence type="ECO:0000259" key="3">
    <source>
        <dbReference type="Pfam" id="PF08240"/>
    </source>
</evidence>
<dbReference type="Pfam" id="PF00107">
    <property type="entry name" value="ADH_zinc_N"/>
    <property type="match status" value="1"/>
</dbReference>
<reference evidence="4 5" key="1">
    <citation type="submission" date="2014-02" db="EMBL/GenBank/DDBJ databases">
        <title>Comparative genomics and transcriptomics to identify genetic mechanisms underlying the emergence of carbapenem resistant Acinetobacter baumannii (CRAb).</title>
        <authorList>
            <person name="Harris A.D."/>
            <person name="Johnson K.J."/>
            <person name="George J."/>
            <person name="Shefchek K."/>
            <person name="Daugherty S.C."/>
            <person name="Parankush S."/>
            <person name="Sadzewicz L."/>
            <person name="Tallon L."/>
            <person name="Sengamalay N."/>
            <person name="Hazen T.H."/>
            <person name="Rasko D.A."/>
        </authorList>
    </citation>
    <scope>NUCLEOTIDE SEQUENCE [LARGE SCALE GENOMIC DNA]</scope>
    <source>
        <strain evidence="4 5">1295743</strain>
    </source>
</reference>
<organism evidence="4 5">
    <name type="scientific">Acinetobacter baumannii (strain 1295743)</name>
    <dbReference type="NCBI Taxonomy" id="1310613"/>
    <lineage>
        <taxon>Bacteria</taxon>
        <taxon>Pseudomonadati</taxon>
        <taxon>Pseudomonadota</taxon>
        <taxon>Gammaproteobacteria</taxon>
        <taxon>Moraxellales</taxon>
        <taxon>Moraxellaceae</taxon>
        <taxon>Acinetobacter</taxon>
        <taxon>Acinetobacter calcoaceticus/baumannii complex</taxon>
    </lineage>
</organism>
<feature type="domain" description="Alcohol dehydrogenase-like N-terminal" evidence="3">
    <location>
        <begin position="23"/>
        <end position="136"/>
    </location>
</feature>
<dbReference type="Pfam" id="PF08240">
    <property type="entry name" value="ADH_N"/>
    <property type="match status" value="1"/>
</dbReference>
<protein>
    <submittedName>
        <fullName evidence="4">Zinc-binding dehydrogenase family protein</fullName>
    </submittedName>
</protein>
<dbReference type="PANTHER" id="PTHR43189">
    <property type="entry name" value="ZINC-TYPE ALCOHOL DEHYDROGENASE-LIKE PROTEIN C1198.01-RELATED"/>
    <property type="match status" value="1"/>
</dbReference>
<dbReference type="RefSeq" id="WP_000843791.1">
    <property type="nucleotide sequence ID" value="NZ_JEWH01000017.1"/>
</dbReference>